<dbReference type="Gene3D" id="3.40.50.2000">
    <property type="entry name" value="Glycogen Phosphorylase B"/>
    <property type="match status" value="1"/>
</dbReference>
<dbReference type="RefSeq" id="WP_343896788.1">
    <property type="nucleotide sequence ID" value="NZ_BAAAFZ010000060.1"/>
</dbReference>
<dbReference type="InterPro" id="IPR055259">
    <property type="entry name" value="YkvP/CgeB_Glyco_trans-like"/>
</dbReference>
<keyword evidence="3" id="KW-1185">Reference proteome</keyword>
<proteinExistence type="predicted"/>
<evidence type="ECO:0000313" key="2">
    <source>
        <dbReference type="EMBL" id="GAA0594701.1"/>
    </source>
</evidence>
<accession>A0ABP3QRP1</accession>
<dbReference type="Proteomes" id="UP001501588">
    <property type="component" value="Unassembled WGS sequence"/>
</dbReference>
<name>A0ABP3QRP1_9PROT</name>
<evidence type="ECO:0000259" key="1">
    <source>
        <dbReference type="Pfam" id="PF13524"/>
    </source>
</evidence>
<dbReference type="SUPFAM" id="SSF53756">
    <property type="entry name" value="UDP-Glycosyltransferase/glycogen phosphorylase"/>
    <property type="match status" value="1"/>
</dbReference>
<sequence length="358" mass="38555">MRLVVFGLSVSSSWGNGHAALWRALIAALLADGHRVSFFERDVDYYAENRDMHALSEGGELVLYRDWAEALPRAGRALAEADAAMVTSYCPDALPATELVLGSKAAVRCFYDLDTPVTLARLAAGEPVDYVGPGGLGGFDLVLSYTGGGALDALREGLGARRVAPLYGSVDPSLHHPAAPEPRFAAALSYLGTYAGDRQAVLERLFVEPARRRPADRFVIGGAQYPPDFPWTPNTWFVRHLPPAEHPAFYAASRLTLNVTRGAMARSGWCPSGRLFEAASCGVPVLSDWWEGLDAFFEPGREILVARTTEDAMAALDTPDAELAAVARRARERCLAEHTAERRAREMVAALEAASAGG</sequence>
<reference evidence="3" key="1">
    <citation type="journal article" date="2019" name="Int. J. Syst. Evol. Microbiol.">
        <title>The Global Catalogue of Microorganisms (GCM) 10K type strain sequencing project: providing services to taxonomists for standard genome sequencing and annotation.</title>
        <authorList>
            <consortium name="The Broad Institute Genomics Platform"/>
            <consortium name="The Broad Institute Genome Sequencing Center for Infectious Disease"/>
            <person name="Wu L."/>
            <person name="Ma J."/>
        </authorList>
    </citation>
    <scope>NUCLEOTIDE SEQUENCE [LARGE SCALE GENOMIC DNA]</scope>
    <source>
        <strain evidence="3">JCM 9933</strain>
    </source>
</reference>
<evidence type="ECO:0000313" key="3">
    <source>
        <dbReference type="Proteomes" id="UP001501588"/>
    </source>
</evidence>
<organism evidence="2 3">
    <name type="scientific">Craurococcus roseus</name>
    <dbReference type="NCBI Taxonomy" id="77585"/>
    <lineage>
        <taxon>Bacteria</taxon>
        <taxon>Pseudomonadati</taxon>
        <taxon>Pseudomonadota</taxon>
        <taxon>Alphaproteobacteria</taxon>
        <taxon>Acetobacterales</taxon>
        <taxon>Acetobacteraceae</taxon>
        <taxon>Craurococcus</taxon>
    </lineage>
</organism>
<feature type="domain" description="Spore protein YkvP/CgeB glycosyl transferase-like" evidence="1">
    <location>
        <begin position="199"/>
        <end position="348"/>
    </location>
</feature>
<comment type="caution">
    <text evidence="2">The sequence shown here is derived from an EMBL/GenBank/DDBJ whole genome shotgun (WGS) entry which is preliminary data.</text>
</comment>
<gene>
    <name evidence="2" type="ORF">GCM10009416_36190</name>
</gene>
<dbReference type="EMBL" id="BAAAFZ010000060">
    <property type="protein sequence ID" value="GAA0594701.1"/>
    <property type="molecule type" value="Genomic_DNA"/>
</dbReference>
<protein>
    <submittedName>
        <fullName evidence="2">Glycosyltransferase</fullName>
    </submittedName>
</protein>
<dbReference type="Pfam" id="PF13524">
    <property type="entry name" value="Glyco_trans_1_2"/>
    <property type="match status" value="1"/>
</dbReference>